<dbReference type="Proteomes" id="UP000077315">
    <property type="component" value="Unassembled WGS sequence"/>
</dbReference>
<dbReference type="AlphaFoldDB" id="A0A162USR4"/>
<proteinExistence type="predicted"/>
<organism evidence="1 2">
    <name type="scientific">Phycomyces blakesleeanus (strain ATCC 8743b / DSM 1359 / FGSC 10004 / NBRC 33097 / NRRL 1555)</name>
    <dbReference type="NCBI Taxonomy" id="763407"/>
    <lineage>
        <taxon>Eukaryota</taxon>
        <taxon>Fungi</taxon>
        <taxon>Fungi incertae sedis</taxon>
        <taxon>Mucoromycota</taxon>
        <taxon>Mucoromycotina</taxon>
        <taxon>Mucoromycetes</taxon>
        <taxon>Mucorales</taxon>
        <taxon>Phycomycetaceae</taxon>
        <taxon>Phycomyces</taxon>
    </lineage>
</organism>
<dbReference type="GeneID" id="28995938"/>
<dbReference type="OrthoDB" id="1747771at2759"/>
<gene>
    <name evidence="1" type="ORF">PHYBLDRAFT_164559</name>
</gene>
<protein>
    <recommendedName>
        <fullName evidence="3">Transcription factor domain-containing protein</fullName>
    </recommendedName>
</protein>
<dbReference type="InParanoid" id="A0A162USR4"/>
<dbReference type="RefSeq" id="XP_018295703.1">
    <property type="nucleotide sequence ID" value="XM_018435032.1"/>
</dbReference>
<evidence type="ECO:0000313" key="2">
    <source>
        <dbReference type="Proteomes" id="UP000077315"/>
    </source>
</evidence>
<evidence type="ECO:0008006" key="3">
    <source>
        <dbReference type="Google" id="ProtNLM"/>
    </source>
</evidence>
<keyword evidence="2" id="KW-1185">Reference proteome</keyword>
<sequence>MPSYHSCPDIQSTSDGSQPQLPVGWLITGRRCSAMELETNIRTLGELYDTLTALRNQLPSPIAIDLENSHLSPFFDNVPHKPDITLTRNSSSSLSSLPQCSGLETPMYEKLAKYPMTLDNYPSTIYEPLVRLHLNCTSYPRTDKDAFIEAHRTGSFSHPALTCAMYAHSAIHSLYCHPEAIIEAYRPLLFQMGKDCYDMSRDLLEFDLVTPETIETLVLMHLYLVRVGDPDSVGEASNLLCLAIRQLTMLPKRGRQSDKINRLWAWVAKHDLAQATRSHTSPLLPVDHPTQSLSYCFPNYQDIPYSVLAIEKAGLSLLAESFQQSSVAVSLNRLEEWRTNGLLALGELNLMSGYSSITNLTHLEELYFIGRLHIHETEMMEAFGSDESWCHSTWDDYFNEKRQEREHKIERALEASMQAAFGLVGVTKKYFDANYLCRFPETIETLSAACTMLYFGSKMSIQPVAKQSEAALIYLVNSFESTPSLMHNIYVRQFVEKWRTLS</sequence>
<dbReference type="CDD" id="cd12148">
    <property type="entry name" value="fungal_TF_MHR"/>
    <property type="match status" value="1"/>
</dbReference>
<accession>A0A162USR4</accession>
<name>A0A162USR4_PHYB8</name>
<dbReference type="EMBL" id="KV440974">
    <property type="protein sequence ID" value="OAD77663.1"/>
    <property type="molecule type" value="Genomic_DNA"/>
</dbReference>
<dbReference type="VEuPathDB" id="FungiDB:PHYBLDRAFT_164559"/>
<evidence type="ECO:0000313" key="1">
    <source>
        <dbReference type="EMBL" id="OAD77663.1"/>
    </source>
</evidence>
<reference evidence="2" key="1">
    <citation type="submission" date="2015-06" db="EMBL/GenBank/DDBJ databases">
        <title>Expansion of signal transduction pathways in fungi by whole-genome duplication.</title>
        <authorList>
            <consortium name="DOE Joint Genome Institute"/>
            <person name="Corrochano L.M."/>
            <person name="Kuo A."/>
            <person name="Marcet-Houben M."/>
            <person name="Polaino S."/>
            <person name="Salamov A."/>
            <person name="Villalobos J.M."/>
            <person name="Alvarez M.I."/>
            <person name="Avalos J."/>
            <person name="Benito E.P."/>
            <person name="Benoit I."/>
            <person name="Burger G."/>
            <person name="Camino L.P."/>
            <person name="Canovas D."/>
            <person name="Cerda-Olmedo E."/>
            <person name="Cheng J.-F."/>
            <person name="Dominguez A."/>
            <person name="Elias M."/>
            <person name="Eslava A.P."/>
            <person name="Glaser F."/>
            <person name="Grimwood J."/>
            <person name="Gutierrez G."/>
            <person name="Heitman J."/>
            <person name="Henrissat B."/>
            <person name="Iturriaga E.A."/>
            <person name="Lang B.F."/>
            <person name="Lavin J.L."/>
            <person name="Lee S."/>
            <person name="Li W."/>
            <person name="Lindquist E."/>
            <person name="Lopez-Garcia S."/>
            <person name="Luque E.M."/>
            <person name="Marcos A.T."/>
            <person name="Martin J."/>
            <person name="McCluskey K."/>
            <person name="Medina H.R."/>
            <person name="Miralles-Duran A."/>
            <person name="Miyazaki A."/>
            <person name="Munoz-Torres E."/>
            <person name="Oguiza J.A."/>
            <person name="Ohm R."/>
            <person name="Olmedo M."/>
            <person name="Orejas M."/>
            <person name="Ortiz-Castellanos L."/>
            <person name="Pisabarro A.G."/>
            <person name="Rodriguez-Romero J."/>
            <person name="Ruiz-Herrera J."/>
            <person name="Ruiz-Vazquez R."/>
            <person name="Sanz C."/>
            <person name="Schackwitz W."/>
            <person name="Schmutz J."/>
            <person name="Shahriari M."/>
            <person name="Shelest E."/>
            <person name="Silva-Franco F."/>
            <person name="Soanes D."/>
            <person name="Syed K."/>
            <person name="Tagua V.G."/>
            <person name="Talbot N.J."/>
            <person name="Thon M."/>
            <person name="De vries R.P."/>
            <person name="Wiebenga A."/>
            <person name="Yadav J.S."/>
            <person name="Braun E.L."/>
            <person name="Baker S."/>
            <person name="Garre V."/>
            <person name="Horwitz B."/>
            <person name="Torres-Martinez S."/>
            <person name="Idnurm A."/>
            <person name="Herrera-Estrella A."/>
            <person name="Gabaldon T."/>
            <person name="Grigoriev I.V."/>
        </authorList>
    </citation>
    <scope>NUCLEOTIDE SEQUENCE [LARGE SCALE GENOMIC DNA]</scope>
    <source>
        <strain evidence="2">NRRL 1555(-)</strain>
    </source>
</reference>